<organism evidence="2 3">
    <name type="scientific">Rhizophlyctis rosea</name>
    <dbReference type="NCBI Taxonomy" id="64517"/>
    <lineage>
        <taxon>Eukaryota</taxon>
        <taxon>Fungi</taxon>
        <taxon>Fungi incertae sedis</taxon>
        <taxon>Chytridiomycota</taxon>
        <taxon>Chytridiomycota incertae sedis</taxon>
        <taxon>Chytridiomycetes</taxon>
        <taxon>Rhizophlyctidales</taxon>
        <taxon>Rhizophlyctidaceae</taxon>
        <taxon>Rhizophlyctis</taxon>
    </lineage>
</organism>
<protein>
    <submittedName>
        <fullName evidence="2">Uncharacterized protein</fullName>
    </submittedName>
</protein>
<keyword evidence="3" id="KW-1185">Reference proteome</keyword>
<sequence>MYSPSSAAKFGDEALDNSHLYPALRDATDNLASDHARQKLQTYPSHWQTLISALSSPEPSLRLLALKCMILAHNSLLVSLNPSSAVDAALASAGNYDFKRRRGSRSSAVLLGDGTLGNAHSNGNGGGMDIGGNADRASRASRASRGSIWGMGEDAKRDRDGKEAVELQVAIVKKWRSEMKAIWKVLLELLVGEAVAGEGDRAPAFKNQTFTNSQPTLRIPSHRHKPTA</sequence>
<dbReference type="Proteomes" id="UP001212841">
    <property type="component" value="Unassembled WGS sequence"/>
</dbReference>
<accession>A0AAD5SEI4</accession>
<feature type="compositionally biased region" description="Polar residues" evidence="1">
    <location>
        <begin position="206"/>
        <end position="216"/>
    </location>
</feature>
<feature type="region of interest" description="Disordered" evidence="1">
    <location>
        <begin position="204"/>
        <end position="228"/>
    </location>
</feature>
<evidence type="ECO:0000256" key="1">
    <source>
        <dbReference type="SAM" id="MobiDB-lite"/>
    </source>
</evidence>
<proteinExistence type="predicted"/>
<reference evidence="2" key="1">
    <citation type="submission" date="2020-05" db="EMBL/GenBank/DDBJ databases">
        <title>Phylogenomic resolution of chytrid fungi.</title>
        <authorList>
            <person name="Stajich J.E."/>
            <person name="Amses K."/>
            <person name="Simmons R."/>
            <person name="Seto K."/>
            <person name="Myers J."/>
            <person name="Bonds A."/>
            <person name="Quandt C.A."/>
            <person name="Barry K."/>
            <person name="Liu P."/>
            <person name="Grigoriev I."/>
            <person name="Longcore J.E."/>
            <person name="James T.Y."/>
        </authorList>
    </citation>
    <scope>NUCLEOTIDE SEQUENCE</scope>
    <source>
        <strain evidence="2">JEL0318</strain>
    </source>
</reference>
<evidence type="ECO:0000313" key="3">
    <source>
        <dbReference type="Proteomes" id="UP001212841"/>
    </source>
</evidence>
<evidence type="ECO:0000313" key="2">
    <source>
        <dbReference type="EMBL" id="KAJ3052069.1"/>
    </source>
</evidence>
<gene>
    <name evidence="2" type="ORF">HK097_006916</name>
</gene>
<dbReference type="AlphaFoldDB" id="A0AAD5SEI4"/>
<dbReference type="EMBL" id="JADGJD010000329">
    <property type="protein sequence ID" value="KAJ3052069.1"/>
    <property type="molecule type" value="Genomic_DNA"/>
</dbReference>
<comment type="caution">
    <text evidence="2">The sequence shown here is derived from an EMBL/GenBank/DDBJ whole genome shotgun (WGS) entry which is preliminary data.</text>
</comment>
<name>A0AAD5SEI4_9FUNG</name>